<organism evidence="1 2">
    <name type="scientific">Micromonospora eburnea</name>
    <dbReference type="NCBI Taxonomy" id="227316"/>
    <lineage>
        <taxon>Bacteria</taxon>
        <taxon>Bacillati</taxon>
        <taxon>Actinomycetota</taxon>
        <taxon>Actinomycetes</taxon>
        <taxon>Micromonosporales</taxon>
        <taxon>Micromonosporaceae</taxon>
        <taxon>Micromonospora</taxon>
    </lineage>
</organism>
<dbReference type="AlphaFoldDB" id="A0A1C6UZ59"/>
<accession>A0A1C6UZ59</accession>
<protein>
    <submittedName>
        <fullName evidence="1">Uncharacterized protein</fullName>
    </submittedName>
</protein>
<proteinExistence type="predicted"/>
<keyword evidence="2" id="KW-1185">Reference proteome</keyword>
<sequence length="79" mass="7739">MPAPHGRRSAQALSDAGGHGCIARVGLASAAVGQLIAVTEVVRPSNRDLGNVLLSLPILTAGGLANAGFAAGSLPGRLT</sequence>
<evidence type="ECO:0000313" key="2">
    <source>
        <dbReference type="Proteomes" id="UP000199696"/>
    </source>
</evidence>
<evidence type="ECO:0000313" key="1">
    <source>
        <dbReference type="EMBL" id="SCL59134.1"/>
    </source>
</evidence>
<dbReference type="Proteomes" id="UP000199696">
    <property type="component" value="Unassembled WGS sequence"/>
</dbReference>
<dbReference type="EMBL" id="FMHY01000002">
    <property type="protein sequence ID" value="SCL59134.1"/>
    <property type="molecule type" value="Genomic_DNA"/>
</dbReference>
<reference evidence="2" key="1">
    <citation type="submission" date="2016-06" db="EMBL/GenBank/DDBJ databases">
        <authorList>
            <person name="Varghese N."/>
            <person name="Submissions Spin"/>
        </authorList>
    </citation>
    <scope>NUCLEOTIDE SEQUENCE [LARGE SCALE GENOMIC DNA]</scope>
    <source>
        <strain evidence="2">DSM 44814</strain>
    </source>
</reference>
<name>A0A1C6UZ59_9ACTN</name>
<gene>
    <name evidence="1" type="ORF">GA0070604_3988</name>
</gene>